<name>A0A1B1YRH3_9GAMM</name>
<reference evidence="8" key="1">
    <citation type="submission" date="2016-03" db="EMBL/GenBank/DDBJ databases">
        <title>Complete genome sequence of Solimmundus cernigliae, representing a novel lineage of polycyclic aromatic hydrocarbon degraders within the Gammaproteobacteria.</title>
        <authorList>
            <person name="Singleton D.R."/>
            <person name="Dickey A.N."/>
            <person name="Scholl E.H."/>
            <person name="Wright F.A."/>
            <person name="Aitken M.D."/>
        </authorList>
    </citation>
    <scope>NUCLEOTIDE SEQUENCE [LARGE SCALE GENOMIC DNA]</scope>
    <source>
        <strain evidence="8">TR3.2</strain>
    </source>
</reference>
<dbReference type="Pfam" id="PF00355">
    <property type="entry name" value="Rieske"/>
    <property type="match status" value="1"/>
</dbReference>
<dbReference type="EMBL" id="CP014671">
    <property type="protein sequence ID" value="ANX03398.1"/>
    <property type="molecule type" value="Genomic_DNA"/>
</dbReference>
<gene>
    <name evidence="7" type="ORF">PG2T_03780</name>
</gene>
<dbReference type="AlphaFoldDB" id="A0A1B1YRH3"/>
<dbReference type="STRING" id="1810504.PG2T_03780"/>
<evidence type="ECO:0000256" key="2">
    <source>
        <dbReference type="ARBA" id="ARBA00022723"/>
    </source>
</evidence>
<dbReference type="KEGG" id="gbi:PG2T_03780"/>
<dbReference type="InterPro" id="IPR050584">
    <property type="entry name" value="Cholesterol_7-desaturase"/>
</dbReference>
<dbReference type="GO" id="GO:0051537">
    <property type="term" value="F:2 iron, 2 sulfur cluster binding"/>
    <property type="evidence" value="ECO:0007669"/>
    <property type="project" value="UniProtKB-KW"/>
</dbReference>
<keyword evidence="8" id="KW-1185">Reference proteome</keyword>
<keyword evidence="4" id="KW-0408">Iron</keyword>
<dbReference type="PANTHER" id="PTHR21266">
    <property type="entry name" value="IRON-SULFUR DOMAIN CONTAINING PROTEIN"/>
    <property type="match status" value="1"/>
</dbReference>
<evidence type="ECO:0000259" key="6">
    <source>
        <dbReference type="PROSITE" id="PS51296"/>
    </source>
</evidence>
<dbReference type="SUPFAM" id="SSF55961">
    <property type="entry name" value="Bet v1-like"/>
    <property type="match status" value="1"/>
</dbReference>
<feature type="domain" description="Rieske" evidence="6">
    <location>
        <begin position="30"/>
        <end position="137"/>
    </location>
</feature>
<dbReference type="PROSITE" id="PS51296">
    <property type="entry name" value="RIESKE"/>
    <property type="match status" value="1"/>
</dbReference>
<dbReference type="GO" id="GO:0016491">
    <property type="term" value="F:oxidoreductase activity"/>
    <property type="evidence" value="ECO:0007669"/>
    <property type="project" value="UniProtKB-KW"/>
</dbReference>
<dbReference type="RefSeq" id="WP_068802897.1">
    <property type="nucleotide sequence ID" value="NZ_CP014671.1"/>
</dbReference>
<dbReference type="SUPFAM" id="SSF50022">
    <property type="entry name" value="ISP domain"/>
    <property type="match status" value="1"/>
</dbReference>
<evidence type="ECO:0000256" key="4">
    <source>
        <dbReference type="ARBA" id="ARBA00023004"/>
    </source>
</evidence>
<protein>
    <recommendedName>
        <fullName evidence="6">Rieske domain-containing protein</fullName>
    </recommendedName>
</protein>
<dbReference type="Gene3D" id="3.90.380.10">
    <property type="entry name" value="Naphthalene 1,2-dioxygenase Alpha Subunit, Chain A, domain 1"/>
    <property type="match status" value="1"/>
</dbReference>
<dbReference type="Proteomes" id="UP000092952">
    <property type="component" value="Chromosome"/>
</dbReference>
<evidence type="ECO:0000256" key="3">
    <source>
        <dbReference type="ARBA" id="ARBA00023002"/>
    </source>
</evidence>
<keyword evidence="3" id="KW-0560">Oxidoreductase</keyword>
<dbReference type="Pfam" id="PF11723">
    <property type="entry name" value="Aromatic_hydrox"/>
    <property type="match status" value="1"/>
</dbReference>
<dbReference type="PANTHER" id="PTHR21266:SF60">
    <property type="entry name" value="3-KETOSTEROID-9-ALPHA-MONOOXYGENASE, OXYGENASE COMPONENT"/>
    <property type="match status" value="1"/>
</dbReference>
<evidence type="ECO:0000313" key="8">
    <source>
        <dbReference type="Proteomes" id="UP000092952"/>
    </source>
</evidence>
<proteinExistence type="predicted"/>
<dbReference type="InParanoid" id="A0A1B1YRH3"/>
<keyword evidence="2" id="KW-0479">Metal-binding</keyword>
<sequence>MQVIDARADAARINELFYQHIPESGLRNYWHPVALSREITERPLARTLMGDPVVLLRRQGVAYAVANACPHRGTQLSKGSCEFPGSRTLTCRYHGWTFDVADGRLVAALTDGPDSAIVGKARVRTYAVAERQGIVWIWLADSAPVPVEQDIPRGLLEASEVHTVRRVAAGNWRWHVENPGLGHATFLHRDSAYMRMVDMFGYAEGPSAVLGTEGEDGEWLLDKFAGMGNNREYPGLGTWPPKRFGEVIKLTKFADGPLGVNSIVSVRLPGIVRVSNFPIGGSLYYEWFVQTDADHYLYFQVACGYPKTLLQRASWLARFYGWGRWAGMVRFNAQDLSMTEDSHTYAKRHGSNDPAPLYRPDGFQLAWRKYALEQLRGGKVPELRPQPAIREATSY</sequence>
<evidence type="ECO:0000256" key="1">
    <source>
        <dbReference type="ARBA" id="ARBA00022714"/>
    </source>
</evidence>
<organism evidence="7 8">
    <name type="scientific">Immundisolibacter cernigliae</name>
    <dbReference type="NCBI Taxonomy" id="1810504"/>
    <lineage>
        <taxon>Bacteria</taxon>
        <taxon>Pseudomonadati</taxon>
        <taxon>Pseudomonadota</taxon>
        <taxon>Gammaproteobacteria</taxon>
        <taxon>Immundisolibacterales</taxon>
        <taxon>Immundisolibacteraceae</taxon>
        <taxon>Immundisolibacter</taxon>
    </lineage>
</organism>
<dbReference type="OrthoDB" id="9769355at2"/>
<accession>A0A1B1YRH3</accession>
<dbReference type="Gene3D" id="2.20.25.10">
    <property type="match status" value="1"/>
</dbReference>
<dbReference type="Gene3D" id="2.20.25.680">
    <property type="match status" value="1"/>
</dbReference>
<keyword evidence="5" id="KW-0411">Iron-sulfur</keyword>
<evidence type="ECO:0000256" key="5">
    <source>
        <dbReference type="ARBA" id="ARBA00023014"/>
    </source>
</evidence>
<evidence type="ECO:0000313" key="7">
    <source>
        <dbReference type="EMBL" id="ANX03398.1"/>
    </source>
</evidence>
<dbReference type="InterPro" id="IPR036922">
    <property type="entry name" value="Rieske_2Fe-2S_sf"/>
</dbReference>
<dbReference type="InterPro" id="IPR017941">
    <property type="entry name" value="Rieske_2Fe-2S"/>
</dbReference>
<keyword evidence="1" id="KW-0001">2Fe-2S</keyword>
<dbReference type="GO" id="GO:0046872">
    <property type="term" value="F:metal ion binding"/>
    <property type="evidence" value="ECO:0007669"/>
    <property type="project" value="UniProtKB-KW"/>
</dbReference>
<dbReference type="InterPro" id="IPR021028">
    <property type="entry name" value="Homotrim_ring_OHase_catalytic"/>
</dbReference>